<dbReference type="AlphaFoldDB" id="A0A841K4Y5"/>
<dbReference type="RefSeq" id="WP_050060032.1">
    <property type="nucleotide sequence ID" value="NZ_JACHEK010000012.1"/>
</dbReference>
<keyword evidence="2" id="KW-1185">Reference proteome</keyword>
<sequence length="216" mass="23560">MTQTAPSKRTQVGRLPKRGDYSKETIHGILDAAFLCHVGFVVDGQPFVIPTGYGRDGEILYIHGSAASRMLRNLEKGVDACVTVTLLDGIVLARAAFHHSMNYRSVVMLGTATLVEDAETKREALRIISEQIVPGRWDDVRLPNDQELKATTVLAFPIDEASAKVRTGPPADDEEDYGLDIWAGVLPLSLQPGTLIPDPRLKSGIDVVPTYRVGLQ</sequence>
<dbReference type="InterPro" id="IPR024747">
    <property type="entry name" value="Pyridox_Oxase-rel"/>
</dbReference>
<accession>A0A841K4Y5</accession>
<dbReference type="OrthoDB" id="116031at2"/>
<reference evidence="1 2" key="1">
    <citation type="submission" date="2020-08" db="EMBL/GenBank/DDBJ databases">
        <title>Genomic Encyclopedia of Type Strains, Phase IV (KMG-IV): sequencing the most valuable type-strain genomes for metagenomic binning, comparative biology and taxonomic classification.</title>
        <authorList>
            <person name="Goeker M."/>
        </authorList>
    </citation>
    <scope>NUCLEOTIDE SEQUENCE [LARGE SCALE GENOMIC DNA]</scope>
    <source>
        <strain evidence="1 2">DSM 103733</strain>
    </source>
</reference>
<gene>
    <name evidence="1" type="ORF">HNQ77_004994</name>
</gene>
<dbReference type="PANTHER" id="PTHR34071:SF2">
    <property type="entry name" value="FLAVIN-NUCLEOTIDE-BINDING PROTEIN"/>
    <property type="match status" value="1"/>
</dbReference>
<organism evidence="1 2">
    <name type="scientific">Silvibacterium bohemicum</name>
    <dbReference type="NCBI Taxonomy" id="1577686"/>
    <lineage>
        <taxon>Bacteria</taxon>
        <taxon>Pseudomonadati</taxon>
        <taxon>Acidobacteriota</taxon>
        <taxon>Terriglobia</taxon>
        <taxon>Terriglobales</taxon>
        <taxon>Acidobacteriaceae</taxon>
        <taxon>Silvibacterium</taxon>
    </lineage>
</organism>
<dbReference type="Pfam" id="PF12900">
    <property type="entry name" value="Pyridox_ox_2"/>
    <property type="match status" value="1"/>
</dbReference>
<dbReference type="EMBL" id="JACHEK010000012">
    <property type="protein sequence ID" value="MBB6147009.1"/>
    <property type="molecule type" value="Genomic_DNA"/>
</dbReference>
<evidence type="ECO:0008006" key="3">
    <source>
        <dbReference type="Google" id="ProtNLM"/>
    </source>
</evidence>
<proteinExistence type="predicted"/>
<protein>
    <recommendedName>
        <fullName evidence="3">Flavin-nucleotide-binding protein</fullName>
    </recommendedName>
</protein>
<dbReference type="PANTHER" id="PTHR34071">
    <property type="entry name" value="5-NITROIMIDAZOLE ANTIBIOTICS RESISTANCE PROTEIN, NIMA-FAMILY-RELATED PROTEIN-RELATED"/>
    <property type="match status" value="1"/>
</dbReference>
<evidence type="ECO:0000313" key="1">
    <source>
        <dbReference type="EMBL" id="MBB6147009.1"/>
    </source>
</evidence>
<dbReference type="InterPro" id="IPR012349">
    <property type="entry name" value="Split_barrel_FMN-bd"/>
</dbReference>
<comment type="caution">
    <text evidence="1">The sequence shown here is derived from an EMBL/GenBank/DDBJ whole genome shotgun (WGS) entry which is preliminary data.</text>
</comment>
<name>A0A841K4Y5_9BACT</name>
<dbReference type="Gene3D" id="2.30.110.10">
    <property type="entry name" value="Electron Transport, Fmn-binding Protein, Chain A"/>
    <property type="match status" value="1"/>
</dbReference>
<dbReference type="Proteomes" id="UP000538666">
    <property type="component" value="Unassembled WGS sequence"/>
</dbReference>
<dbReference type="SUPFAM" id="SSF50475">
    <property type="entry name" value="FMN-binding split barrel"/>
    <property type="match status" value="1"/>
</dbReference>
<evidence type="ECO:0000313" key="2">
    <source>
        <dbReference type="Proteomes" id="UP000538666"/>
    </source>
</evidence>